<protein>
    <submittedName>
        <fullName evidence="1">Uncharacterized protein</fullName>
    </submittedName>
</protein>
<sequence length="159" mass="18286">MTTIVSEEQPDVQDTAADFQVSRIPYNETTIVNIISDIYRTYLQLNYLSDWEVSWAPEGGHPINEALCEELHIDPVVISLMKRLPYVRFSGISADIEFIHPYSRAYVYLEDYEIRVGRDPDFVGFDEPRADVLFPHEIALTCSMDEGVHLILDTKESEL</sequence>
<dbReference type="Proteomes" id="UP001215712">
    <property type="component" value="Unassembled WGS sequence"/>
</dbReference>
<dbReference type="AlphaFoldDB" id="A0AAD6HPY3"/>
<reference evidence="1" key="2">
    <citation type="submission" date="2023-01" db="EMBL/GenBank/DDBJ databases">
        <authorList>
            <person name="Petersen C."/>
        </authorList>
    </citation>
    <scope>NUCLEOTIDE SEQUENCE</scope>
    <source>
        <strain evidence="1">IBT 17514</strain>
    </source>
</reference>
<name>A0AAD6HPY3_9EURO</name>
<gene>
    <name evidence="1" type="ORF">N7493_003611</name>
</gene>
<evidence type="ECO:0000313" key="2">
    <source>
        <dbReference type="Proteomes" id="UP001215712"/>
    </source>
</evidence>
<reference evidence="1" key="1">
    <citation type="journal article" date="2023" name="IMA Fungus">
        <title>Comparative genomic study of the Penicillium genus elucidates a diverse pangenome and 15 lateral gene transfer events.</title>
        <authorList>
            <person name="Petersen C."/>
            <person name="Sorensen T."/>
            <person name="Nielsen M.R."/>
            <person name="Sondergaard T.E."/>
            <person name="Sorensen J.L."/>
            <person name="Fitzpatrick D.A."/>
            <person name="Frisvad J.C."/>
            <person name="Nielsen K.L."/>
        </authorList>
    </citation>
    <scope>NUCLEOTIDE SEQUENCE</scope>
    <source>
        <strain evidence="1">IBT 17514</strain>
    </source>
</reference>
<accession>A0AAD6HPY3</accession>
<comment type="caution">
    <text evidence="1">The sequence shown here is derived from an EMBL/GenBank/DDBJ whole genome shotgun (WGS) entry which is preliminary data.</text>
</comment>
<dbReference type="EMBL" id="JAQJAN010000004">
    <property type="protein sequence ID" value="KAJ5732130.1"/>
    <property type="molecule type" value="Genomic_DNA"/>
</dbReference>
<evidence type="ECO:0000313" key="1">
    <source>
        <dbReference type="EMBL" id="KAJ5732130.1"/>
    </source>
</evidence>
<keyword evidence="2" id="KW-1185">Reference proteome</keyword>
<organism evidence="1 2">
    <name type="scientific">Penicillium malachiteum</name>
    <dbReference type="NCBI Taxonomy" id="1324776"/>
    <lineage>
        <taxon>Eukaryota</taxon>
        <taxon>Fungi</taxon>
        <taxon>Dikarya</taxon>
        <taxon>Ascomycota</taxon>
        <taxon>Pezizomycotina</taxon>
        <taxon>Eurotiomycetes</taxon>
        <taxon>Eurotiomycetidae</taxon>
        <taxon>Eurotiales</taxon>
        <taxon>Aspergillaceae</taxon>
        <taxon>Penicillium</taxon>
    </lineage>
</organism>
<proteinExistence type="predicted"/>